<reference evidence="3 4" key="1">
    <citation type="submission" date="2018-12" db="EMBL/GenBank/DDBJ databases">
        <title>Bacillus ochoae sp. nov., Paenibacillus whitsoniae sp. nov., Paenibacillus spiritus sp. nov. Isolated from the Mars Exploration Rover during spacecraft assembly.</title>
        <authorList>
            <person name="Seuylemezian A."/>
            <person name="Vaishampayan P."/>
        </authorList>
    </citation>
    <scope>NUCLEOTIDE SEQUENCE [LARGE SCALE GENOMIC DNA]</scope>
    <source>
        <strain evidence="3 4">MER 54</strain>
    </source>
</reference>
<dbReference type="Proteomes" id="UP000276128">
    <property type="component" value="Unassembled WGS sequence"/>
</dbReference>
<proteinExistence type="predicted"/>
<feature type="signal peptide" evidence="2">
    <location>
        <begin position="1"/>
        <end position="20"/>
    </location>
</feature>
<dbReference type="AlphaFoldDB" id="A0A430JIL5"/>
<dbReference type="RefSeq" id="WP_126140315.1">
    <property type="nucleotide sequence ID" value="NZ_RXHU01000015.1"/>
</dbReference>
<dbReference type="Gene3D" id="3.40.190.10">
    <property type="entry name" value="Periplasmic binding protein-like II"/>
    <property type="match status" value="2"/>
</dbReference>
<organism evidence="3 4">
    <name type="scientific">Paenibacillus whitsoniae</name>
    <dbReference type="NCBI Taxonomy" id="2496558"/>
    <lineage>
        <taxon>Bacteria</taxon>
        <taxon>Bacillati</taxon>
        <taxon>Bacillota</taxon>
        <taxon>Bacilli</taxon>
        <taxon>Bacillales</taxon>
        <taxon>Paenibacillaceae</taxon>
        <taxon>Paenibacillus</taxon>
    </lineage>
</organism>
<dbReference type="PROSITE" id="PS51257">
    <property type="entry name" value="PROKAR_LIPOPROTEIN"/>
    <property type="match status" value="1"/>
</dbReference>
<keyword evidence="4" id="KW-1185">Reference proteome</keyword>
<dbReference type="InterPro" id="IPR050490">
    <property type="entry name" value="Bact_solute-bd_prot1"/>
</dbReference>
<keyword evidence="1 2" id="KW-0732">Signal</keyword>
<gene>
    <name evidence="3" type="ORF">EJQ19_06210</name>
</gene>
<accession>A0A430JIL5</accession>
<comment type="caution">
    <text evidence="3">The sequence shown here is derived from an EMBL/GenBank/DDBJ whole genome shotgun (WGS) entry which is preliminary data.</text>
</comment>
<dbReference type="SUPFAM" id="SSF53850">
    <property type="entry name" value="Periplasmic binding protein-like II"/>
    <property type="match status" value="1"/>
</dbReference>
<evidence type="ECO:0000313" key="4">
    <source>
        <dbReference type="Proteomes" id="UP000276128"/>
    </source>
</evidence>
<dbReference type="PANTHER" id="PTHR43649">
    <property type="entry name" value="ARABINOSE-BINDING PROTEIN-RELATED"/>
    <property type="match status" value="1"/>
</dbReference>
<feature type="chain" id="PRO_5038808237" evidence="2">
    <location>
        <begin position="21"/>
        <end position="532"/>
    </location>
</feature>
<evidence type="ECO:0000256" key="1">
    <source>
        <dbReference type="ARBA" id="ARBA00022729"/>
    </source>
</evidence>
<evidence type="ECO:0000256" key="2">
    <source>
        <dbReference type="SAM" id="SignalP"/>
    </source>
</evidence>
<name>A0A430JIL5_9BACL</name>
<dbReference type="OrthoDB" id="2507595at2"/>
<dbReference type="EMBL" id="RXHU01000015">
    <property type="protein sequence ID" value="RTE10852.1"/>
    <property type="molecule type" value="Genomic_DNA"/>
</dbReference>
<dbReference type="PANTHER" id="PTHR43649:SF33">
    <property type="entry name" value="POLYGALACTURONAN_RHAMNOGALACTURONAN-BINDING PROTEIN YTCQ"/>
    <property type="match status" value="1"/>
</dbReference>
<protein>
    <submittedName>
        <fullName evidence="3">Extracellular solute-binding protein</fullName>
    </submittedName>
</protein>
<sequence>MKKSFTVLLTIALTASIAIGCSKQEETGSSQPSGSLASNNLNQTGLPIVKEKVNLTATVVSSTNNWNTKKYFQDLEKATNVHVEFQSFGNNELEKFNLMFASRDFPDIILGGGGANNKQLDKQIQDAAAAGDIIPLNDLIDKYAPNWKAALAKNPYLKKVITAKDGNIYTLPIYRNDTTNSGIRDQWLINTKWLNELGLKMPTTTEEFYQVLKAFKENAGKGSIPKNVIPWYYLWNNFSGGNFDLFGSFGVLVYNGDYIAVKDGKVQFQAMNPAIKEPLKYLNRLYKEGLIPPESFTDDGNTFAAKYSSNPPVVGSFSTFHNPDMTEQIYDAMLPIKGPGVDKPLYRRQVNTVDRNLFEITKKNKNPEASMRWIDTIADPDWSIQGNYGMFGDFLEKQADGTIKSVPNKNAADLNTNIPNNTIALLLPQELMDKMTLSGQNAIRAKNVKKYEPYVAPLENFYPPVLFTSEQNDKKASISTDVLGYVNKTFSKWVVEGGIDQEWDAYVKKLKDMKVDEMIKVYQDALDDFNKQ</sequence>
<evidence type="ECO:0000313" key="3">
    <source>
        <dbReference type="EMBL" id="RTE10852.1"/>
    </source>
</evidence>